<name>A0A1B1NEM2_9MICO</name>
<dbReference type="KEGG" id="serj:SGUI_2494"/>
<proteinExistence type="predicted"/>
<dbReference type="AlphaFoldDB" id="A0A1B1NEM2"/>
<dbReference type="STRING" id="1758689.SGUI_2494"/>
<evidence type="ECO:0000313" key="3">
    <source>
        <dbReference type="Proteomes" id="UP000092482"/>
    </source>
</evidence>
<dbReference type="Proteomes" id="UP000092482">
    <property type="component" value="Chromosome"/>
</dbReference>
<gene>
    <name evidence="2" type="ORF">SGUI_2494</name>
</gene>
<feature type="compositionally biased region" description="Basic and acidic residues" evidence="1">
    <location>
        <begin position="30"/>
        <end position="41"/>
    </location>
</feature>
<evidence type="ECO:0000313" key="2">
    <source>
        <dbReference type="EMBL" id="ANS79890.1"/>
    </source>
</evidence>
<dbReference type="RefSeq" id="WP_066640883.1">
    <property type="nucleotide sequence ID" value="NZ_CP014989.1"/>
</dbReference>
<sequence>MSITPGEEPRARDEEPMLAEEPLPPGNGDIEAKVEDLDQKLRASGSDEAAEAQDTKEKPDETSEDEPEDVS</sequence>
<keyword evidence="3" id="KW-1185">Reference proteome</keyword>
<evidence type="ECO:0000256" key="1">
    <source>
        <dbReference type="SAM" id="MobiDB-lite"/>
    </source>
</evidence>
<dbReference type="EMBL" id="CP014989">
    <property type="protein sequence ID" value="ANS79890.1"/>
    <property type="molecule type" value="Genomic_DNA"/>
</dbReference>
<protein>
    <submittedName>
        <fullName evidence="2">Uncharacterized protein</fullName>
    </submittedName>
</protein>
<feature type="compositionally biased region" description="Acidic residues" evidence="1">
    <location>
        <begin position="62"/>
        <end position="71"/>
    </location>
</feature>
<dbReference type="OrthoDB" id="4871472at2"/>
<accession>A0A1B1NEM2</accession>
<feature type="region of interest" description="Disordered" evidence="1">
    <location>
        <begin position="1"/>
        <end position="71"/>
    </location>
</feature>
<reference evidence="2 3" key="1">
    <citation type="submission" date="2016-03" db="EMBL/GenBank/DDBJ databases">
        <title>Shallow-sea hydrothermal system.</title>
        <authorList>
            <person name="Tang K."/>
        </authorList>
    </citation>
    <scope>NUCLEOTIDE SEQUENCE [LARGE SCALE GENOMIC DNA]</scope>
    <source>
        <strain evidence="2 3">JLT9</strain>
    </source>
</reference>
<organism evidence="2 3">
    <name type="scientific">Serinicoccus hydrothermalis</name>
    <dbReference type="NCBI Taxonomy" id="1758689"/>
    <lineage>
        <taxon>Bacteria</taxon>
        <taxon>Bacillati</taxon>
        <taxon>Actinomycetota</taxon>
        <taxon>Actinomycetes</taxon>
        <taxon>Micrococcales</taxon>
        <taxon>Ornithinimicrobiaceae</taxon>
        <taxon>Serinicoccus</taxon>
    </lineage>
</organism>